<evidence type="ECO:0000256" key="7">
    <source>
        <dbReference type="SAM" id="Phobius"/>
    </source>
</evidence>
<feature type="transmembrane region" description="Helical" evidence="7">
    <location>
        <begin position="27"/>
        <end position="45"/>
    </location>
</feature>
<name>A0AA48K9C5_9BACT</name>
<comment type="subcellular location">
    <subcellularLocation>
        <location evidence="1">Cell membrane</location>
        <topology evidence="1">Multi-pass membrane protein</topology>
    </subcellularLocation>
</comment>
<keyword evidence="3 7" id="KW-0812">Transmembrane</keyword>
<evidence type="ECO:0000256" key="3">
    <source>
        <dbReference type="ARBA" id="ARBA00022692"/>
    </source>
</evidence>
<keyword evidence="4 7" id="KW-1133">Transmembrane helix</keyword>
<dbReference type="InterPro" id="IPR003838">
    <property type="entry name" value="ABC3_permease_C"/>
</dbReference>
<keyword evidence="5 7" id="KW-0472">Membrane</keyword>
<dbReference type="PANTHER" id="PTHR30572">
    <property type="entry name" value="MEMBRANE COMPONENT OF TRANSPORTER-RELATED"/>
    <property type="match status" value="1"/>
</dbReference>
<dbReference type="RefSeq" id="WP_316415096.1">
    <property type="nucleotide sequence ID" value="NZ_AP027080.1"/>
</dbReference>
<dbReference type="PANTHER" id="PTHR30572:SF4">
    <property type="entry name" value="ABC TRANSPORTER PERMEASE YTRF"/>
    <property type="match status" value="1"/>
</dbReference>
<reference evidence="11" key="1">
    <citation type="journal article" date="2023" name="Int. J. Syst. Evol. Microbiol.">
        <title>Mesoterricola silvestris gen. nov., sp. nov., Mesoterricola sediminis sp. nov., Geothrix oryzae sp. nov., Geothrix edaphica sp. nov., Geothrix rubra sp. nov., and Geothrix limicola sp. nov., six novel members of Acidobacteriota isolated from soils.</title>
        <authorList>
            <person name="Itoh H."/>
            <person name="Sugisawa Y."/>
            <person name="Mise K."/>
            <person name="Xu Z."/>
            <person name="Kuniyasu M."/>
            <person name="Ushijima N."/>
            <person name="Kawano K."/>
            <person name="Kobayashi E."/>
            <person name="Shiratori Y."/>
            <person name="Masuda Y."/>
            <person name="Senoo K."/>
        </authorList>
    </citation>
    <scope>NUCLEOTIDE SEQUENCE [LARGE SCALE GENOMIC DNA]</scope>
    <source>
        <strain evidence="11">W79</strain>
    </source>
</reference>
<dbReference type="GO" id="GO:0005886">
    <property type="term" value="C:plasma membrane"/>
    <property type="evidence" value="ECO:0007669"/>
    <property type="project" value="UniProtKB-SubCell"/>
</dbReference>
<dbReference type="Pfam" id="PF12704">
    <property type="entry name" value="MacB_PCD"/>
    <property type="match status" value="1"/>
</dbReference>
<evidence type="ECO:0000256" key="6">
    <source>
        <dbReference type="ARBA" id="ARBA00038076"/>
    </source>
</evidence>
<feature type="domain" description="MacB-like periplasmic core" evidence="9">
    <location>
        <begin position="25"/>
        <end position="261"/>
    </location>
</feature>
<keyword evidence="2" id="KW-1003">Cell membrane</keyword>
<evidence type="ECO:0000259" key="9">
    <source>
        <dbReference type="Pfam" id="PF12704"/>
    </source>
</evidence>
<gene>
    <name evidence="10" type="ORF">METEAL_13610</name>
</gene>
<feature type="transmembrane region" description="Helical" evidence="7">
    <location>
        <begin position="304"/>
        <end position="325"/>
    </location>
</feature>
<organism evidence="10 11">
    <name type="scientific">Mesoterricola silvestris</name>
    <dbReference type="NCBI Taxonomy" id="2927979"/>
    <lineage>
        <taxon>Bacteria</taxon>
        <taxon>Pseudomonadati</taxon>
        <taxon>Acidobacteriota</taxon>
        <taxon>Holophagae</taxon>
        <taxon>Holophagales</taxon>
        <taxon>Holophagaceae</taxon>
        <taxon>Mesoterricola</taxon>
    </lineage>
</organism>
<dbReference type="Pfam" id="PF02687">
    <property type="entry name" value="FtsX"/>
    <property type="match status" value="1"/>
</dbReference>
<evidence type="ECO:0000256" key="2">
    <source>
        <dbReference type="ARBA" id="ARBA00022475"/>
    </source>
</evidence>
<feature type="domain" description="ABC3 transporter permease C-terminal" evidence="8">
    <location>
        <begin position="305"/>
        <end position="418"/>
    </location>
</feature>
<feature type="transmembrane region" description="Helical" evidence="7">
    <location>
        <begin position="388"/>
        <end position="408"/>
    </location>
</feature>
<accession>A0AA48K9C5</accession>
<sequence>MNAWTRFQETFRTAVASIWAHRMRSMLTTLGIIIGVGSVIAVVNLTKGLEGRIMSDVKQEGTHTFFVSAWVPYSRFKTAKIRRMPMDAQTIRELRELMPAIRVASPQSNIFSPQMVVKAGSVTRRVTYLTCVDENGLDLSNRELACGRNFTATDRTTRAPLAILGATIAEDLGLGEHSVGKHITVSGQTVELVGILKKHGEIPFMPSEGEDEDSAMWGPDGMFFVPFGSLRELARPGAFDSPFWRLQVDARVPVKEAENTLRQGLRRIRGLRGDDADNFMLESNEKAVAQVEKIGKTLMTASGAMVGISLLVGGIGVMNIMLVSVTERTREIGVRKALGARRRNILFQFLIEATLLCVAGGVIGTALGMVLGTVLSQVLMKHLGGVPAWAFLSALLVPAAVGMGFGLYPANKAAKLDPIEALRYE</sequence>
<dbReference type="KEGG" id="msil:METEAL_13610"/>
<dbReference type="InterPro" id="IPR050250">
    <property type="entry name" value="Macrolide_Exporter_MacB"/>
</dbReference>
<dbReference type="GO" id="GO:0022857">
    <property type="term" value="F:transmembrane transporter activity"/>
    <property type="evidence" value="ECO:0007669"/>
    <property type="project" value="TreeGrafter"/>
</dbReference>
<protein>
    <submittedName>
        <fullName evidence="10">ABC transporter permease</fullName>
    </submittedName>
</protein>
<comment type="similarity">
    <text evidence="6">Belongs to the ABC-4 integral membrane protein family.</text>
</comment>
<dbReference type="EMBL" id="AP027080">
    <property type="protein sequence ID" value="BDU72187.1"/>
    <property type="molecule type" value="Genomic_DNA"/>
</dbReference>
<evidence type="ECO:0000313" key="11">
    <source>
        <dbReference type="Proteomes" id="UP001238179"/>
    </source>
</evidence>
<evidence type="ECO:0000313" key="10">
    <source>
        <dbReference type="EMBL" id="BDU72187.1"/>
    </source>
</evidence>
<evidence type="ECO:0000256" key="1">
    <source>
        <dbReference type="ARBA" id="ARBA00004651"/>
    </source>
</evidence>
<dbReference type="Proteomes" id="UP001238179">
    <property type="component" value="Chromosome"/>
</dbReference>
<evidence type="ECO:0000256" key="4">
    <source>
        <dbReference type="ARBA" id="ARBA00022989"/>
    </source>
</evidence>
<evidence type="ECO:0000259" key="8">
    <source>
        <dbReference type="Pfam" id="PF02687"/>
    </source>
</evidence>
<keyword evidence="11" id="KW-1185">Reference proteome</keyword>
<dbReference type="InterPro" id="IPR025857">
    <property type="entry name" value="MacB_PCD"/>
</dbReference>
<proteinExistence type="inferred from homology"/>
<feature type="transmembrane region" description="Helical" evidence="7">
    <location>
        <begin position="345"/>
        <end position="368"/>
    </location>
</feature>
<evidence type="ECO:0000256" key="5">
    <source>
        <dbReference type="ARBA" id="ARBA00023136"/>
    </source>
</evidence>
<dbReference type="AlphaFoldDB" id="A0AA48K9C5"/>